<protein>
    <recommendedName>
        <fullName evidence="4">OmpR/PhoB-type domain-containing protein</fullName>
    </recommendedName>
</protein>
<keyword evidence="1 2" id="KW-0238">DNA-binding</keyword>
<evidence type="ECO:0000256" key="3">
    <source>
        <dbReference type="SAM" id="Phobius"/>
    </source>
</evidence>
<dbReference type="SUPFAM" id="SSF48452">
    <property type="entry name" value="TPR-like"/>
    <property type="match status" value="2"/>
</dbReference>
<dbReference type="Pfam" id="PF00486">
    <property type="entry name" value="Trans_reg_C"/>
    <property type="match status" value="1"/>
</dbReference>
<gene>
    <name evidence="5" type="ORF">DVT68_00025</name>
</gene>
<dbReference type="GO" id="GO:0003677">
    <property type="term" value="F:DNA binding"/>
    <property type="evidence" value="ECO:0007669"/>
    <property type="project" value="UniProtKB-UniRule"/>
</dbReference>
<keyword evidence="3" id="KW-0812">Transmembrane</keyword>
<name>A0A370K9G9_9GAMM</name>
<feature type="transmembrane region" description="Helical" evidence="3">
    <location>
        <begin position="165"/>
        <end position="182"/>
    </location>
</feature>
<dbReference type="Gene3D" id="3.40.50.10070">
    <property type="entry name" value="TolB, N-terminal domain"/>
    <property type="match status" value="1"/>
</dbReference>
<dbReference type="PANTHER" id="PTHR12558">
    <property type="entry name" value="CELL DIVISION CYCLE 16,23,27"/>
    <property type="match status" value="1"/>
</dbReference>
<dbReference type="InterPro" id="IPR011990">
    <property type="entry name" value="TPR-like_helical_dom_sf"/>
</dbReference>
<dbReference type="EMBL" id="QQSY01000001">
    <property type="protein sequence ID" value="RDI99291.1"/>
    <property type="molecule type" value="Genomic_DNA"/>
</dbReference>
<dbReference type="RefSeq" id="WP_114823033.1">
    <property type="nucleotide sequence ID" value="NZ_QQSY01000001.1"/>
</dbReference>
<keyword evidence="3" id="KW-1133">Transmembrane helix</keyword>
<sequence length="771" mass="83125">MAAESASASWLAFDRVEIDTLGHRLFVDGEEKALERKAFAVLVLLASEPGRAWSRDEILDSVWGHSHVTPGVLSRIIAVLRHALGETGEVSHYLHTVHGIGFRLDAKVRSAASREELMVDGLLTSMDGAGSPAVTIDVSAPLAPTAATTAMPLQPGTNRRVDRRVVGVIVGLLAVAAGLLGWQQYARRFTDGASVVEARSIAVLPFENLSADQNNAYFASGIQDMILTKLVGIGGVKVISRTSTEKYPSHPQDTKAIAGQLGVATLLEGTVQKAGNRVLVNVQLVDPYGGGHLWAQDYTRTLDDVLNVEGEVAENVAEALKVQLTSAEAARIARVPTRNATAYDLYLQAAPHANRAYDLRNASVDNDLDVAISLYQRAVALDPDFALAWAALARANMSEYHLGEDRSNARLVEAKAEADRALALQPNLGEGHYALALYHYWGHRDYAAAMTELELARLAMPNSGTIVITIAWIARRQGRWDEALALFHAAAVLDPRNGLALTELGDTYQDLRRYAEADRAYAAAIALGNSNAPYWRFGPALNAMLWKGDLAPLRVALAAGTPGTDYNNRHLGFVNYERWLARDYAGAARAAEEDKDEDWYDQDGVIEPRRLVVAWALEAAGDKATATTMYGEVATRACAALADRPDDANLHLALAYAYAGLGRRPEAVAEGERAAALVPVTRDALTGPDMLVHLAEVYVRSGQSEKAIALIGRLLTMPVGSELTPALLRIDPVWDPLRGDPQFQALLADTTAAASVPPASAGQRRSKSDRK</sequence>
<dbReference type="InterPro" id="IPR019734">
    <property type="entry name" value="TPR_rpt"/>
</dbReference>
<feature type="DNA-binding region" description="OmpR/PhoB-type" evidence="2">
    <location>
        <begin position="8"/>
        <end position="106"/>
    </location>
</feature>
<comment type="caution">
    <text evidence="5">The sequence shown here is derived from an EMBL/GenBank/DDBJ whole genome shotgun (WGS) entry which is preliminary data.</text>
</comment>
<organism evidence="5 6">
    <name type="scientific">Dyella solisilvae</name>
    <dbReference type="NCBI Taxonomy" id="1920168"/>
    <lineage>
        <taxon>Bacteria</taxon>
        <taxon>Pseudomonadati</taxon>
        <taxon>Pseudomonadota</taxon>
        <taxon>Gammaproteobacteria</taxon>
        <taxon>Lysobacterales</taxon>
        <taxon>Rhodanobacteraceae</taxon>
        <taxon>Dyella</taxon>
    </lineage>
</organism>
<evidence type="ECO:0000259" key="4">
    <source>
        <dbReference type="PROSITE" id="PS51755"/>
    </source>
</evidence>
<keyword evidence="3" id="KW-0472">Membrane</keyword>
<evidence type="ECO:0000256" key="1">
    <source>
        <dbReference type="ARBA" id="ARBA00023125"/>
    </source>
</evidence>
<dbReference type="AlphaFoldDB" id="A0A370K9G9"/>
<dbReference type="GO" id="GO:0000160">
    <property type="term" value="P:phosphorelay signal transduction system"/>
    <property type="evidence" value="ECO:0007669"/>
    <property type="project" value="InterPro"/>
</dbReference>
<dbReference type="CDD" id="cd00383">
    <property type="entry name" value="trans_reg_C"/>
    <property type="match status" value="1"/>
</dbReference>
<dbReference type="Pfam" id="PF13181">
    <property type="entry name" value="TPR_8"/>
    <property type="match status" value="1"/>
</dbReference>
<dbReference type="Proteomes" id="UP000254711">
    <property type="component" value="Unassembled WGS sequence"/>
</dbReference>
<proteinExistence type="predicted"/>
<keyword evidence="6" id="KW-1185">Reference proteome</keyword>
<evidence type="ECO:0000313" key="6">
    <source>
        <dbReference type="Proteomes" id="UP000254711"/>
    </source>
</evidence>
<dbReference type="SMART" id="SM00028">
    <property type="entry name" value="TPR"/>
    <property type="match status" value="5"/>
</dbReference>
<dbReference type="GO" id="GO:0006355">
    <property type="term" value="P:regulation of DNA-templated transcription"/>
    <property type="evidence" value="ECO:0007669"/>
    <property type="project" value="InterPro"/>
</dbReference>
<reference evidence="5 6" key="1">
    <citation type="submission" date="2018-07" db="EMBL/GenBank/DDBJ databases">
        <title>Dyella solisilvae sp. nov., isolated from the pine and broad-leaved mixed forest soil.</title>
        <authorList>
            <person name="Gao Z."/>
            <person name="Qiu L."/>
        </authorList>
    </citation>
    <scope>NUCLEOTIDE SEQUENCE [LARGE SCALE GENOMIC DNA]</scope>
    <source>
        <strain evidence="5 6">DHG54</strain>
    </source>
</reference>
<dbReference type="Pfam" id="PF13176">
    <property type="entry name" value="TPR_7"/>
    <property type="match status" value="1"/>
</dbReference>
<evidence type="ECO:0000256" key="2">
    <source>
        <dbReference type="PROSITE-ProRule" id="PRU01091"/>
    </source>
</evidence>
<dbReference type="PANTHER" id="PTHR12558:SF13">
    <property type="entry name" value="CELL DIVISION CYCLE PROTEIN 27 HOMOLOG"/>
    <property type="match status" value="1"/>
</dbReference>
<dbReference type="Gene3D" id="1.25.40.10">
    <property type="entry name" value="Tetratricopeptide repeat domain"/>
    <property type="match status" value="3"/>
</dbReference>
<dbReference type="InterPro" id="IPR001867">
    <property type="entry name" value="OmpR/PhoB-type_DNA-bd"/>
</dbReference>
<dbReference type="PROSITE" id="PS51755">
    <property type="entry name" value="OMPR_PHOB"/>
    <property type="match status" value="1"/>
</dbReference>
<dbReference type="Gene3D" id="1.10.10.10">
    <property type="entry name" value="Winged helix-like DNA-binding domain superfamily/Winged helix DNA-binding domain"/>
    <property type="match status" value="1"/>
</dbReference>
<dbReference type="SMART" id="SM00862">
    <property type="entry name" value="Trans_reg_C"/>
    <property type="match status" value="1"/>
</dbReference>
<dbReference type="OrthoDB" id="1971692at2"/>
<dbReference type="InterPro" id="IPR036388">
    <property type="entry name" value="WH-like_DNA-bd_sf"/>
</dbReference>
<dbReference type="InterPro" id="IPR016032">
    <property type="entry name" value="Sig_transdc_resp-reg_C-effctor"/>
</dbReference>
<evidence type="ECO:0000313" key="5">
    <source>
        <dbReference type="EMBL" id="RDI99291.1"/>
    </source>
</evidence>
<accession>A0A370K9G9</accession>
<feature type="domain" description="OmpR/PhoB-type" evidence="4">
    <location>
        <begin position="8"/>
        <end position="106"/>
    </location>
</feature>
<dbReference type="SUPFAM" id="SSF46894">
    <property type="entry name" value="C-terminal effector domain of the bipartite response regulators"/>
    <property type="match status" value="1"/>
</dbReference>